<reference evidence="1 2" key="1">
    <citation type="submission" date="2024-01" db="EMBL/GenBank/DDBJ databases">
        <title>The genomes of 5 underutilized Papilionoideae crops provide insights into root nodulation and disease resistanc.</title>
        <authorList>
            <person name="Yuan L."/>
        </authorList>
    </citation>
    <scope>NUCLEOTIDE SEQUENCE [LARGE SCALE GENOMIC DNA]</scope>
    <source>
        <strain evidence="1">ZHUSHIDOU_FW_LH</strain>
        <tissue evidence="1">Leaf</tissue>
    </source>
</reference>
<comment type="caution">
    <text evidence="1">The sequence shown here is derived from an EMBL/GenBank/DDBJ whole genome shotgun (WGS) entry which is preliminary data.</text>
</comment>
<accession>A0AAN9EIL0</accession>
<name>A0AAN9EIL0_CROPI</name>
<evidence type="ECO:0000313" key="1">
    <source>
        <dbReference type="EMBL" id="KAK7256921.1"/>
    </source>
</evidence>
<evidence type="ECO:0000313" key="2">
    <source>
        <dbReference type="Proteomes" id="UP001372338"/>
    </source>
</evidence>
<organism evidence="1 2">
    <name type="scientific">Crotalaria pallida</name>
    <name type="common">Smooth rattlebox</name>
    <name type="synonym">Crotalaria striata</name>
    <dbReference type="NCBI Taxonomy" id="3830"/>
    <lineage>
        <taxon>Eukaryota</taxon>
        <taxon>Viridiplantae</taxon>
        <taxon>Streptophyta</taxon>
        <taxon>Embryophyta</taxon>
        <taxon>Tracheophyta</taxon>
        <taxon>Spermatophyta</taxon>
        <taxon>Magnoliopsida</taxon>
        <taxon>eudicotyledons</taxon>
        <taxon>Gunneridae</taxon>
        <taxon>Pentapetalae</taxon>
        <taxon>rosids</taxon>
        <taxon>fabids</taxon>
        <taxon>Fabales</taxon>
        <taxon>Fabaceae</taxon>
        <taxon>Papilionoideae</taxon>
        <taxon>50 kb inversion clade</taxon>
        <taxon>genistoids sensu lato</taxon>
        <taxon>core genistoids</taxon>
        <taxon>Crotalarieae</taxon>
        <taxon>Crotalaria</taxon>
    </lineage>
</organism>
<sequence>MCIKGFLSCNSLGDAFCCRLFVLGYSCFGDLLIKKIPILKGFLFLGRSVPREVEELVSIKDDGGVVVYKVVATTMMMRGYGVAGEDRI</sequence>
<proteinExistence type="predicted"/>
<dbReference type="Proteomes" id="UP001372338">
    <property type="component" value="Unassembled WGS sequence"/>
</dbReference>
<gene>
    <name evidence="1" type="ORF">RIF29_30507</name>
</gene>
<protein>
    <submittedName>
        <fullName evidence="1">Uncharacterized protein</fullName>
    </submittedName>
</protein>
<dbReference type="EMBL" id="JAYWIO010000006">
    <property type="protein sequence ID" value="KAK7256921.1"/>
    <property type="molecule type" value="Genomic_DNA"/>
</dbReference>
<keyword evidence="2" id="KW-1185">Reference proteome</keyword>
<dbReference type="AlphaFoldDB" id="A0AAN9EIL0"/>